<keyword evidence="2 3" id="KW-0175">Coiled coil</keyword>
<evidence type="ECO:0000313" key="6">
    <source>
        <dbReference type="Ensembl" id="ENSUAMP00000029766.1"/>
    </source>
</evidence>
<evidence type="ECO:0000259" key="5">
    <source>
        <dbReference type="Pfam" id="PF16034"/>
    </source>
</evidence>
<proteinExistence type="inferred from homology"/>
<name>A0A452SBT1_URSAM</name>
<accession>A0A452SBT1</accession>
<protein>
    <submittedName>
        <fullName evidence="6">Janus kinase and microtubule interacting protein 3</fullName>
    </submittedName>
</protein>
<keyword evidence="7" id="KW-1185">Reference proteome</keyword>
<evidence type="ECO:0000256" key="3">
    <source>
        <dbReference type="SAM" id="Coils"/>
    </source>
</evidence>
<dbReference type="PANTHER" id="PTHR18935">
    <property type="entry name" value="GOLGIN SUBFAMILY A MEMBER 4-LIKE ISOFORM X1"/>
    <property type="match status" value="1"/>
</dbReference>
<sequence>TSAVCLSTPQSKERQGAEEQERWLQLFLGRVPLREERKEAARNFCFSYPQPACWRTDLTPHTLLWMGFKELGESPCPEQQLDEKDARRFQLKIAELSAIIRKLEDRNALLSEERNELLKRLREAESQYKPLLDKNKRLTRKNEDLSHTLRRMENKLKFVTQENIEMRQRAGIIRRPSSLNDLDQSQDEREVDFLKLQIVEQQNLIDELSKVPERDKLLRFRKQRKKMAKLPKPVVVETFFGYDEEASLESDGSSISYQTDRTDQTPCTPDDDLEESVAKEETELRFRQLTMEYQALQRAYALLQEQVGGTLDAEREVKTREQLQAEVQRAQTRIEDLEQTLAEQGQDMKWIEEKQALYRRNQELVEKIKQMEIEEGRLKHEVQDARDQNELLEFRILELEERERKSPAINFHHTPFADGKSPLQAYCEAEGVTDILVTELMKQLDILGDNANLTNEEQVVVIQARTVLTLAEKWLQQIEETEAALHRKMVDLESEKELFSKQKGYLDEELDYRKQSLDQAHKHILELEAMLYDALQQEAGAKVAEILSEEEREKLKAAVEQWKRQVMSELRERDAQILRERMELLQLAQQRIKELEERIEGQKRQIKELEEKFLFLFLFFSLAFILWS</sequence>
<organism evidence="6 7">
    <name type="scientific">Ursus americanus</name>
    <name type="common">American black bear</name>
    <name type="synonym">Euarctos americanus</name>
    <dbReference type="NCBI Taxonomy" id="9643"/>
    <lineage>
        <taxon>Eukaryota</taxon>
        <taxon>Metazoa</taxon>
        <taxon>Chordata</taxon>
        <taxon>Craniata</taxon>
        <taxon>Vertebrata</taxon>
        <taxon>Euteleostomi</taxon>
        <taxon>Mammalia</taxon>
        <taxon>Eutheria</taxon>
        <taxon>Laurasiatheria</taxon>
        <taxon>Carnivora</taxon>
        <taxon>Caniformia</taxon>
        <taxon>Ursidae</taxon>
        <taxon>Ursus</taxon>
    </lineage>
</organism>
<dbReference type="Ensembl" id="ENSUAMT00000033208.1">
    <property type="protein sequence ID" value="ENSUAMP00000029766.1"/>
    <property type="gene ID" value="ENSUAMG00000022891.1"/>
</dbReference>
<feature type="coiled-coil region" evidence="3">
    <location>
        <begin position="545"/>
        <end position="612"/>
    </location>
</feature>
<dbReference type="PANTHER" id="PTHR18935:SF9">
    <property type="entry name" value="JANUS KINASE AND MICROTUBULE-INTERACTING PROTEIN 3"/>
    <property type="match status" value="1"/>
</dbReference>
<dbReference type="Pfam" id="PF16034">
    <property type="entry name" value="JAKMIP_CC3"/>
    <property type="match status" value="1"/>
</dbReference>
<evidence type="ECO:0000256" key="2">
    <source>
        <dbReference type="ARBA" id="ARBA00023054"/>
    </source>
</evidence>
<reference evidence="6" key="3">
    <citation type="submission" date="2025-09" db="UniProtKB">
        <authorList>
            <consortium name="Ensembl"/>
        </authorList>
    </citation>
    <scope>IDENTIFICATION</scope>
</reference>
<feature type="coiled-coil region" evidence="3">
    <location>
        <begin position="279"/>
        <end position="402"/>
    </location>
</feature>
<dbReference type="Proteomes" id="UP000291022">
    <property type="component" value="Unassembled WGS sequence"/>
</dbReference>
<dbReference type="InterPro" id="IPR031994">
    <property type="entry name" value="JAKMIP_C"/>
</dbReference>
<dbReference type="InterPro" id="IPR024836">
    <property type="entry name" value="JAKMIP"/>
</dbReference>
<feature type="domain" description="Janus kinase and microtubule-interacting protein C-terminal" evidence="5">
    <location>
        <begin position="213"/>
        <end position="410"/>
    </location>
</feature>
<comment type="similarity">
    <text evidence="1">Belongs to the JAKMIP family.</text>
</comment>
<dbReference type="AlphaFoldDB" id="A0A452SBT1"/>
<gene>
    <name evidence="6" type="primary">JAKMIP3</name>
</gene>
<dbReference type="GeneTree" id="ENSGT00940000153713"/>
<evidence type="ECO:0000313" key="7">
    <source>
        <dbReference type="Proteomes" id="UP000291022"/>
    </source>
</evidence>
<feature type="region of interest" description="Disordered" evidence="4">
    <location>
        <begin position="250"/>
        <end position="272"/>
    </location>
</feature>
<reference evidence="6" key="2">
    <citation type="submission" date="2025-08" db="UniProtKB">
        <authorList>
            <consortium name="Ensembl"/>
        </authorList>
    </citation>
    <scope>IDENTIFICATION</scope>
</reference>
<reference evidence="7" key="1">
    <citation type="submission" date="2016-06" db="EMBL/GenBank/DDBJ databases">
        <title>De novo assembly and RNA-Seq shows season-dependent expression and editing in black bear kidneys.</title>
        <authorList>
            <person name="Korstanje R."/>
            <person name="Srivastava A."/>
            <person name="Sarsani V.K."/>
            <person name="Sheehan S.M."/>
            <person name="Seger R.L."/>
            <person name="Barter M.E."/>
            <person name="Lindqvist C."/>
            <person name="Brody L.C."/>
            <person name="Mullikin J.C."/>
        </authorList>
    </citation>
    <scope>NUCLEOTIDE SEQUENCE [LARGE SCALE GENOMIC DNA]</scope>
</reference>
<evidence type="ECO:0000256" key="4">
    <source>
        <dbReference type="SAM" id="MobiDB-lite"/>
    </source>
</evidence>
<dbReference type="GO" id="GO:0019900">
    <property type="term" value="F:kinase binding"/>
    <property type="evidence" value="ECO:0007669"/>
    <property type="project" value="InterPro"/>
</dbReference>
<feature type="coiled-coil region" evidence="3">
    <location>
        <begin position="86"/>
        <end position="211"/>
    </location>
</feature>
<feature type="compositionally biased region" description="Polar residues" evidence="4">
    <location>
        <begin position="250"/>
        <end position="267"/>
    </location>
</feature>
<evidence type="ECO:0000256" key="1">
    <source>
        <dbReference type="ARBA" id="ARBA00005239"/>
    </source>
</evidence>
<dbReference type="GO" id="GO:0008017">
    <property type="term" value="F:microtubule binding"/>
    <property type="evidence" value="ECO:0007669"/>
    <property type="project" value="InterPro"/>
</dbReference>